<gene>
    <name evidence="6" type="ORF">KI387_038339</name>
</gene>
<feature type="domain" description="VAL1-3 N-terminal zinc finger" evidence="5">
    <location>
        <begin position="11"/>
        <end position="58"/>
    </location>
</feature>
<dbReference type="PANTHER" id="PTHR46245:SF2">
    <property type="entry name" value="B3 DOMAIN-CONTAINING TRANSCRIPTION REPRESSOR VAL2"/>
    <property type="match status" value="1"/>
</dbReference>
<proteinExistence type="predicted"/>
<protein>
    <recommendedName>
        <fullName evidence="5">VAL1-3 N-terminal zinc finger domain-containing protein</fullName>
    </recommendedName>
</protein>
<dbReference type="AlphaFoldDB" id="A0AA38C919"/>
<keyword evidence="7" id="KW-1185">Reference proteome</keyword>
<keyword evidence="1" id="KW-0805">Transcription regulation</keyword>
<dbReference type="InterPro" id="IPR015300">
    <property type="entry name" value="DNA-bd_pseudobarrel_sf"/>
</dbReference>
<keyword evidence="2" id="KW-0238">DNA-binding</keyword>
<dbReference type="GO" id="GO:0003677">
    <property type="term" value="F:DNA binding"/>
    <property type="evidence" value="ECO:0007669"/>
    <property type="project" value="UniProtKB-KW"/>
</dbReference>
<evidence type="ECO:0000259" key="5">
    <source>
        <dbReference type="Pfam" id="PF25813"/>
    </source>
</evidence>
<dbReference type="InterPro" id="IPR057743">
    <property type="entry name" value="Zfn_VAL1-3_N"/>
</dbReference>
<organism evidence="6 7">
    <name type="scientific">Taxus chinensis</name>
    <name type="common">Chinese yew</name>
    <name type="synonym">Taxus wallichiana var. chinensis</name>
    <dbReference type="NCBI Taxonomy" id="29808"/>
    <lineage>
        <taxon>Eukaryota</taxon>
        <taxon>Viridiplantae</taxon>
        <taxon>Streptophyta</taxon>
        <taxon>Embryophyta</taxon>
        <taxon>Tracheophyta</taxon>
        <taxon>Spermatophyta</taxon>
        <taxon>Pinopsida</taxon>
        <taxon>Pinidae</taxon>
        <taxon>Conifers II</taxon>
        <taxon>Cupressales</taxon>
        <taxon>Taxaceae</taxon>
        <taxon>Taxus</taxon>
    </lineage>
</organism>
<reference evidence="6 7" key="1">
    <citation type="journal article" date="2021" name="Nat. Plants">
        <title>The Taxus genome provides insights into paclitaxel biosynthesis.</title>
        <authorList>
            <person name="Xiong X."/>
            <person name="Gou J."/>
            <person name="Liao Q."/>
            <person name="Li Y."/>
            <person name="Zhou Q."/>
            <person name="Bi G."/>
            <person name="Li C."/>
            <person name="Du R."/>
            <person name="Wang X."/>
            <person name="Sun T."/>
            <person name="Guo L."/>
            <person name="Liang H."/>
            <person name="Lu P."/>
            <person name="Wu Y."/>
            <person name="Zhang Z."/>
            <person name="Ro D.K."/>
            <person name="Shang Y."/>
            <person name="Huang S."/>
            <person name="Yan J."/>
        </authorList>
    </citation>
    <scope>NUCLEOTIDE SEQUENCE [LARGE SCALE GENOMIC DNA]</scope>
    <source>
        <strain evidence="6">Ta-2019</strain>
    </source>
</reference>
<keyword evidence="4" id="KW-0539">Nucleus</keyword>
<evidence type="ECO:0000313" key="6">
    <source>
        <dbReference type="EMBL" id="KAH9294751.1"/>
    </source>
</evidence>
<keyword evidence="3" id="KW-0804">Transcription</keyword>
<accession>A0AA38C919</accession>
<dbReference type="EMBL" id="JAHRHJ020000011">
    <property type="protein sequence ID" value="KAH9294751.1"/>
    <property type="molecule type" value="Genomic_DNA"/>
</dbReference>
<dbReference type="Pfam" id="PF25813">
    <property type="entry name" value="zf_VAL1_N"/>
    <property type="match status" value="1"/>
</dbReference>
<dbReference type="Gene3D" id="2.40.330.10">
    <property type="entry name" value="DNA-binding pseudobarrel domain"/>
    <property type="match status" value="1"/>
</dbReference>
<name>A0AA38C919_TAXCH</name>
<dbReference type="Proteomes" id="UP000824469">
    <property type="component" value="Unassembled WGS sequence"/>
</dbReference>
<evidence type="ECO:0000256" key="2">
    <source>
        <dbReference type="ARBA" id="ARBA00023125"/>
    </source>
</evidence>
<evidence type="ECO:0000256" key="1">
    <source>
        <dbReference type="ARBA" id="ARBA00023015"/>
    </source>
</evidence>
<evidence type="ECO:0000313" key="7">
    <source>
        <dbReference type="Proteomes" id="UP000824469"/>
    </source>
</evidence>
<evidence type="ECO:0000256" key="3">
    <source>
        <dbReference type="ARBA" id="ARBA00023163"/>
    </source>
</evidence>
<feature type="non-terminal residue" evidence="6">
    <location>
        <position position="282"/>
    </location>
</feature>
<feature type="non-terminal residue" evidence="6">
    <location>
        <position position="1"/>
    </location>
</feature>
<dbReference type="OMA" id="WYKNDED"/>
<dbReference type="PANTHER" id="PTHR46245">
    <property type="entry name" value="B3 DOMAIN-CONTAINING PROTEIN OS07G0563300"/>
    <property type="match status" value="1"/>
</dbReference>
<sequence>SAYEQMRFCETFHLDDAGWRMCKMCDKPVHCGCISSINLFMHLDAGGIECILCAKKSGDHIPMQPEGVPLKIEDANRKDWMFQCSIWPNNNRNLHVIEEVKPHMWPVQLQAGDTANFSQLKPEEKIITGFRKASNFNAQEGQPSKIGNGASPGRFCDPGLIENISVNTDMSGILLHSRKRKADSVTEELISPFNDTDTDYRWYKNDEDGGKSKERHIFQSLLLGDKIQSHNLGTKNKRLRIYNEDALELKVTWEEAQDLFSPPSTAVPSVVIIEGHEFEEYE</sequence>
<evidence type="ECO:0000256" key="4">
    <source>
        <dbReference type="ARBA" id="ARBA00023242"/>
    </source>
</evidence>
<comment type="caution">
    <text evidence="6">The sequence shown here is derived from an EMBL/GenBank/DDBJ whole genome shotgun (WGS) entry which is preliminary data.</text>
</comment>